<dbReference type="RefSeq" id="WP_161705733.1">
    <property type="nucleotide sequence ID" value="NZ_JAAAMU010000037.1"/>
</dbReference>
<gene>
    <name evidence="3" type="ORF">GT003_31915</name>
</gene>
<keyword evidence="2" id="KW-0472">Membrane</keyword>
<evidence type="ECO:0000313" key="3">
    <source>
        <dbReference type="EMBL" id="NBC73570.1"/>
    </source>
</evidence>
<dbReference type="CDD" id="cd00761">
    <property type="entry name" value="Glyco_tranf_GTA_type"/>
    <property type="match status" value="1"/>
</dbReference>
<feature type="region of interest" description="Disordered" evidence="1">
    <location>
        <begin position="105"/>
        <end position="134"/>
    </location>
</feature>
<protein>
    <submittedName>
        <fullName evidence="3">Uncharacterized protein</fullName>
    </submittedName>
</protein>
<feature type="compositionally biased region" description="Basic and acidic residues" evidence="1">
    <location>
        <begin position="176"/>
        <end position="192"/>
    </location>
</feature>
<keyword evidence="4" id="KW-1185">Reference proteome</keyword>
<sequence>MIAVLLCIVGCYVLAAAVIFILAAMRRGRERSAKHYVLLAGNEGQRMEWYMRSLHRFSHLTGTDVKVTVVDNGSKDDTLRIARVFAKRGMDVRVHAGGDVMFEGQNGSGQVEAGSADAGSSASAQNAVRAEEKAGRSGNWQRLRAIWRWRVGDGADNEARATGTWSDGLRQGGIEGADRGGIEGKDGEARVGDEAEPTHLLWVLQAEGIVSVKEQAVLIDLRNPADLSKLPF</sequence>
<evidence type="ECO:0000256" key="1">
    <source>
        <dbReference type="SAM" id="MobiDB-lite"/>
    </source>
</evidence>
<comment type="caution">
    <text evidence="3">The sequence shown here is derived from an EMBL/GenBank/DDBJ whole genome shotgun (WGS) entry which is preliminary data.</text>
</comment>
<keyword evidence="2" id="KW-1133">Transmembrane helix</keyword>
<dbReference type="EMBL" id="JAAAMU010000037">
    <property type="protein sequence ID" value="NBC73570.1"/>
    <property type="molecule type" value="Genomic_DNA"/>
</dbReference>
<feature type="transmembrane region" description="Helical" evidence="2">
    <location>
        <begin position="6"/>
        <end position="25"/>
    </location>
</feature>
<evidence type="ECO:0000256" key="2">
    <source>
        <dbReference type="SAM" id="Phobius"/>
    </source>
</evidence>
<feature type="region of interest" description="Disordered" evidence="1">
    <location>
        <begin position="157"/>
        <end position="192"/>
    </location>
</feature>
<accession>A0A7X4YW07</accession>
<organism evidence="3 4">
    <name type="scientific">Paenibacillus sacheonensis</name>
    <dbReference type="NCBI Taxonomy" id="742054"/>
    <lineage>
        <taxon>Bacteria</taxon>
        <taxon>Bacillati</taxon>
        <taxon>Bacillota</taxon>
        <taxon>Bacilli</taxon>
        <taxon>Bacillales</taxon>
        <taxon>Paenibacillaceae</taxon>
        <taxon>Paenibacillus</taxon>
    </lineage>
</organism>
<feature type="compositionally biased region" description="Low complexity" evidence="1">
    <location>
        <begin position="113"/>
        <end position="124"/>
    </location>
</feature>
<proteinExistence type="predicted"/>
<reference evidence="3 4" key="1">
    <citation type="submission" date="2020-01" db="EMBL/GenBank/DDBJ databases">
        <title>Paenibacillus soybeanensis sp. nov. isolated from the nodules of soybean (Glycine max(L.) Merr).</title>
        <authorList>
            <person name="Wang H."/>
        </authorList>
    </citation>
    <scope>NUCLEOTIDE SEQUENCE [LARGE SCALE GENOMIC DNA]</scope>
    <source>
        <strain evidence="3 4">DSM 23054</strain>
    </source>
</reference>
<dbReference type="Proteomes" id="UP000558113">
    <property type="component" value="Unassembled WGS sequence"/>
</dbReference>
<dbReference type="AlphaFoldDB" id="A0A7X4YW07"/>
<keyword evidence="2" id="KW-0812">Transmembrane</keyword>
<name>A0A7X4YW07_9BACL</name>
<evidence type="ECO:0000313" key="4">
    <source>
        <dbReference type="Proteomes" id="UP000558113"/>
    </source>
</evidence>
<dbReference type="OrthoDB" id="2990399at2"/>